<gene>
    <name evidence="1" type="ORF">JNB61_18940</name>
</gene>
<comment type="caution">
    <text evidence="1">The sequence shown here is derived from an EMBL/GenBank/DDBJ whole genome shotgun (WGS) entry which is preliminary data.</text>
</comment>
<evidence type="ECO:0000313" key="2">
    <source>
        <dbReference type="Proteomes" id="UP000777440"/>
    </source>
</evidence>
<feature type="non-terminal residue" evidence="1">
    <location>
        <position position="1"/>
    </location>
</feature>
<keyword evidence="2" id="KW-1185">Reference proteome</keyword>
<sequence length="47" mass="5090">VLLTQENEIPGLVAQELKRLHPDKIIVLGSDASITDNVLTQARALVP</sequence>
<dbReference type="Proteomes" id="UP000777440">
    <property type="component" value="Unassembled WGS sequence"/>
</dbReference>
<name>A0ABS7I2F8_9MICO</name>
<proteinExistence type="predicted"/>
<protein>
    <recommendedName>
        <fullName evidence="3">ABC transporter substrate-binding protein</fullName>
    </recommendedName>
</protein>
<accession>A0ABS7I2F8</accession>
<evidence type="ECO:0000313" key="1">
    <source>
        <dbReference type="EMBL" id="MBW9111849.1"/>
    </source>
</evidence>
<organism evidence="1 2">
    <name type="scientific">Microbacterium ureisolvens</name>
    <dbReference type="NCBI Taxonomy" id="2781186"/>
    <lineage>
        <taxon>Bacteria</taxon>
        <taxon>Bacillati</taxon>
        <taxon>Actinomycetota</taxon>
        <taxon>Actinomycetes</taxon>
        <taxon>Micrococcales</taxon>
        <taxon>Microbacteriaceae</taxon>
        <taxon>Microbacterium</taxon>
    </lineage>
</organism>
<evidence type="ECO:0008006" key="3">
    <source>
        <dbReference type="Google" id="ProtNLM"/>
    </source>
</evidence>
<dbReference type="EMBL" id="JAEUAX010000018">
    <property type="protein sequence ID" value="MBW9111849.1"/>
    <property type="molecule type" value="Genomic_DNA"/>
</dbReference>
<reference evidence="1 2" key="1">
    <citation type="journal article" date="2021" name="MBio">
        <title>Poor Competitiveness of Bradyrhizobium in Pigeon Pea Root Colonization in Indian Soils.</title>
        <authorList>
            <person name="Chalasani D."/>
            <person name="Basu A."/>
            <person name="Pullabhotla S.V.S.R.N."/>
            <person name="Jorrin B."/>
            <person name="Neal A.L."/>
            <person name="Poole P.S."/>
            <person name="Podile A.R."/>
            <person name="Tkacz A."/>
        </authorList>
    </citation>
    <scope>NUCLEOTIDE SEQUENCE [LARGE SCALE GENOMIC DNA]</scope>
    <source>
        <strain evidence="1 2">HU12</strain>
    </source>
</reference>